<dbReference type="InterPro" id="IPR036102">
    <property type="entry name" value="OsmC/Ohrsf"/>
</dbReference>
<organism evidence="1 2">
    <name type="scientific">Pseudonocardia asaccharolytica DSM 44247 = NBRC 16224</name>
    <dbReference type="NCBI Taxonomy" id="1123024"/>
    <lineage>
        <taxon>Bacteria</taxon>
        <taxon>Bacillati</taxon>
        <taxon>Actinomycetota</taxon>
        <taxon>Actinomycetes</taxon>
        <taxon>Pseudonocardiales</taxon>
        <taxon>Pseudonocardiaceae</taxon>
        <taxon>Pseudonocardia</taxon>
    </lineage>
</organism>
<dbReference type="STRING" id="1123024.GCA_000423625_01351"/>
<comment type="caution">
    <text evidence="1">The sequence shown here is derived from an EMBL/GenBank/DDBJ whole genome shotgun (WGS) entry which is preliminary data.</text>
</comment>
<dbReference type="SUPFAM" id="SSF82784">
    <property type="entry name" value="OsmC-like"/>
    <property type="match status" value="1"/>
</dbReference>
<accession>A0A511CX99</accession>
<keyword evidence="2" id="KW-1185">Reference proteome</keyword>
<dbReference type="InterPro" id="IPR015946">
    <property type="entry name" value="KH_dom-like_a/b"/>
</dbReference>
<dbReference type="EMBL" id="BJVI01000006">
    <property type="protein sequence ID" value="GEL17179.1"/>
    <property type="molecule type" value="Genomic_DNA"/>
</dbReference>
<dbReference type="Proteomes" id="UP000321328">
    <property type="component" value="Unassembled WGS sequence"/>
</dbReference>
<proteinExistence type="predicted"/>
<dbReference type="Gene3D" id="3.30.300.20">
    <property type="match status" value="1"/>
</dbReference>
<sequence length="52" mass="5822">MNRIHVTYELPGTLTETQVQALVRAGNRCKVHNTIENHPEFIVSTTSLASRS</sequence>
<dbReference type="RefSeq" id="WP_245585566.1">
    <property type="nucleotide sequence ID" value="NZ_AUII01000004.1"/>
</dbReference>
<gene>
    <name evidence="1" type="ORF">PA7_10160</name>
</gene>
<name>A0A511CX99_9PSEU</name>
<evidence type="ECO:0000313" key="2">
    <source>
        <dbReference type="Proteomes" id="UP000321328"/>
    </source>
</evidence>
<dbReference type="AlphaFoldDB" id="A0A511CX99"/>
<evidence type="ECO:0000313" key="1">
    <source>
        <dbReference type="EMBL" id="GEL17179.1"/>
    </source>
</evidence>
<protein>
    <submittedName>
        <fullName evidence="1">Uncharacterized protein</fullName>
    </submittedName>
</protein>
<reference evidence="1 2" key="1">
    <citation type="submission" date="2019-07" db="EMBL/GenBank/DDBJ databases">
        <title>Whole genome shotgun sequence of Pseudonocardia asaccharolytica NBRC 16224.</title>
        <authorList>
            <person name="Hosoyama A."/>
            <person name="Uohara A."/>
            <person name="Ohji S."/>
            <person name="Ichikawa N."/>
        </authorList>
    </citation>
    <scope>NUCLEOTIDE SEQUENCE [LARGE SCALE GENOMIC DNA]</scope>
    <source>
        <strain evidence="1 2">NBRC 16224</strain>
    </source>
</reference>